<keyword evidence="2 4" id="KW-0863">Zinc-finger</keyword>
<proteinExistence type="predicted"/>
<dbReference type="PROSITE" id="PS00518">
    <property type="entry name" value="ZF_RING_1"/>
    <property type="match status" value="1"/>
</dbReference>
<dbReference type="InterPro" id="IPR001841">
    <property type="entry name" value="Znf_RING"/>
</dbReference>
<dbReference type="InterPro" id="IPR001478">
    <property type="entry name" value="PDZ"/>
</dbReference>
<keyword evidence="7" id="KW-0012">Acyltransferase</keyword>
<evidence type="ECO:0000259" key="5">
    <source>
        <dbReference type="PROSITE" id="PS50089"/>
    </source>
</evidence>
<dbReference type="Gene3D" id="2.30.42.10">
    <property type="match status" value="1"/>
</dbReference>
<dbReference type="PROSITE" id="PS50089">
    <property type="entry name" value="ZF_RING_2"/>
    <property type="match status" value="1"/>
</dbReference>
<keyword evidence="8" id="KW-1185">Reference proteome</keyword>
<protein>
    <submittedName>
        <fullName evidence="7">PDZRN3_4</fullName>
        <ecNumber evidence="7">2.3.2.27</ecNumber>
    </submittedName>
</protein>
<evidence type="ECO:0000256" key="1">
    <source>
        <dbReference type="ARBA" id="ARBA00022723"/>
    </source>
</evidence>
<dbReference type="GO" id="GO:0008270">
    <property type="term" value="F:zinc ion binding"/>
    <property type="evidence" value="ECO:0007669"/>
    <property type="project" value="UniProtKB-KW"/>
</dbReference>
<name>A0A8S3TSN6_MYTED</name>
<keyword evidence="1" id="KW-0479">Metal-binding</keyword>
<feature type="domain" description="RING-type" evidence="5">
    <location>
        <begin position="18"/>
        <end position="55"/>
    </location>
</feature>
<dbReference type="EMBL" id="CAJPWZ010002367">
    <property type="protein sequence ID" value="CAG2236832.1"/>
    <property type="molecule type" value="Genomic_DNA"/>
</dbReference>
<dbReference type="InterPro" id="IPR036034">
    <property type="entry name" value="PDZ_sf"/>
</dbReference>
<dbReference type="InterPro" id="IPR017907">
    <property type="entry name" value="Znf_RING_CS"/>
</dbReference>
<feature type="domain" description="PDZ" evidence="6">
    <location>
        <begin position="167"/>
        <end position="232"/>
    </location>
</feature>
<dbReference type="EC" id="2.3.2.27" evidence="7"/>
<dbReference type="SUPFAM" id="SSF57850">
    <property type="entry name" value="RING/U-box"/>
    <property type="match status" value="1"/>
</dbReference>
<dbReference type="OrthoDB" id="6270329at2759"/>
<dbReference type="GO" id="GO:0043122">
    <property type="term" value="P:regulation of canonical NF-kappaB signal transduction"/>
    <property type="evidence" value="ECO:0007669"/>
    <property type="project" value="TreeGrafter"/>
</dbReference>
<comment type="caution">
    <text evidence="7">The sequence shown here is derived from an EMBL/GenBank/DDBJ whole genome shotgun (WGS) entry which is preliminary data.</text>
</comment>
<dbReference type="SUPFAM" id="SSF49599">
    <property type="entry name" value="TRAF domain-like"/>
    <property type="match status" value="1"/>
</dbReference>
<dbReference type="SMART" id="SM00184">
    <property type="entry name" value="RING"/>
    <property type="match status" value="1"/>
</dbReference>
<reference evidence="7" key="1">
    <citation type="submission" date="2021-03" db="EMBL/GenBank/DDBJ databases">
        <authorList>
            <person name="Bekaert M."/>
        </authorList>
    </citation>
    <scope>NUCLEOTIDE SEQUENCE</scope>
</reference>
<dbReference type="GO" id="GO:0061630">
    <property type="term" value="F:ubiquitin protein ligase activity"/>
    <property type="evidence" value="ECO:0007669"/>
    <property type="project" value="UniProtKB-EC"/>
</dbReference>
<organism evidence="7 8">
    <name type="scientific">Mytilus edulis</name>
    <name type="common">Blue mussel</name>
    <dbReference type="NCBI Taxonomy" id="6550"/>
    <lineage>
        <taxon>Eukaryota</taxon>
        <taxon>Metazoa</taxon>
        <taxon>Spiralia</taxon>
        <taxon>Lophotrochozoa</taxon>
        <taxon>Mollusca</taxon>
        <taxon>Bivalvia</taxon>
        <taxon>Autobranchia</taxon>
        <taxon>Pteriomorphia</taxon>
        <taxon>Mytilida</taxon>
        <taxon>Mytiloidea</taxon>
        <taxon>Mytilidae</taxon>
        <taxon>Mytilinae</taxon>
        <taxon>Mytilus</taxon>
    </lineage>
</organism>
<dbReference type="SUPFAM" id="SSF50156">
    <property type="entry name" value="PDZ domain-like"/>
    <property type="match status" value="1"/>
</dbReference>
<evidence type="ECO:0000256" key="3">
    <source>
        <dbReference type="ARBA" id="ARBA00022833"/>
    </source>
</evidence>
<keyword evidence="3" id="KW-0862">Zinc</keyword>
<dbReference type="AlphaFoldDB" id="A0A8S3TSN6"/>
<keyword evidence="7" id="KW-0808">Transferase</keyword>
<dbReference type="Proteomes" id="UP000683360">
    <property type="component" value="Unassembled WGS sequence"/>
</dbReference>
<evidence type="ECO:0000313" key="7">
    <source>
        <dbReference type="EMBL" id="CAG2236832.1"/>
    </source>
</evidence>
<evidence type="ECO:0000256" key="4">
    <source>
        <dbReference type="PROSITE-ProRule" id="PRU00175"/>
    </source>
</evidence>
<dbReference type="InterPro" id="IPR013083">
    <property type="entry name" value="Znf_RING/FYVE/PHD"/>
</dbReference>
<dbReference type="PROSITE" id="PS50106">
    <property type="entry name" value="PDZ"/>
    <property type="match status" value="1"/>
</dbReference>
<dbReference type="Pfam" id="PF13923">
    <property type="entry name" value="zf-C3HC4_2"/>
    <property type="match status" value="1"/>
</dbReference>
<dbReference type="Gene3D" id="3.30.40.10">
    <property type="entry name" value="Zinc/RING finger domain, C3HC4 (zinc finger)"/>
    <property type="match status" value="2"/>
</dbReference>
<evidence type="ECO:0000259" key="6">
    <source>
        <dbReference type="PROSITE" id="PS50106"/>
    </source>
</evidence>
<dbReference type="PANTHER" id="PTHR10131">
    <property type="entry name" value="TNF RECEPTOR ASSOCIATED FACTOR"/>
    <property type="match status" value="1"/>
</dbReference>
<accession>A0A8S3TSN6</accession>
<evidence type="ECO:0000256" key="2">
    <source>
        <dbReference type="ARBA" id="ARBA00022771"/>
    </source>
</evidence>
<gene>
    <name evidence="7" type="ORF">MEDL_49297</name>
</gene>
<sequence length="304" mass="34404">MGFETGKFVPGVEKDKRCLLCNLVLDNPIKTPCGHLFCSGCILPWVVQHKNCPLCYQTIQTCELENELYLRDFILNSTVRCEFRTQGCTKIVRLLDSELHGKHCEFRPVKCSNLGCDAVLRSRELETHKSTKCPFRDAFICSEGCGLPLLQELQETHDCNDEQQRIKFHLKRDDNTLGVNITGGCKPEKNNNEEKIVTDLNCDSNGIIVSRVVCGSPAAKVGMRVKDLIVSFCFWKKGWKVDKSDINEKSEDVSVVQVSLPTCKGMVDFNCLLNNILALIILEKRMNLITREGQRISIQIKSYP</sequence>
<evidence type="ECO:0000313" key="8">
    <source>
        <dbReference type="Proteomes" id="UP000683360"/>
    </source>
</evidence>
<dbReference type="PANTHER" id="PTHR10131:SF157">
    <property type="entry name" value="RECEPTOR-ASSOCIATED FACTOR, PUTATIVE-RELATED"/>
    <property type="match status" value="1"/>
</dbReference>